<feature type="compositionally biased region" description="Polar residues" evidence="1">
    <location>
        <begin position="166"/>
        <end position="201"/>
    </location>
</feature>
<dbReference type="Proteomes" id="UP000799439">
    <property type="component" value="Unassembled WGS sequence"/>
</dbReference>
<dbReference type="PANTHER" id="PTHR35043">
    <property type="entry name" value="TRANSCRIPTION FACTOR DOMAIN-CONTAINING PROTEIN"/>
    <property type="match status" value="1"/>
</dbReference>
<feature type="transmembrane region" description="Helical" evidence="2">
    <location>
        <begin position="456"/>
        <end position="479"/>
    </location>
</feature>
<name>A0A9P4J578_9PEZI</name>
<dbReference type="EMBL" id="ML996086">
    <property type="protein sequence ID" value="KAF2152643.1"/>
    <property type="molecule type" value="Genomic_DNA"/>
</dbReference>
<feature type="transmembrane region" description="Helical" evidence="2">
    <location>
        <begin position="427"/>
        <end position="450"/>
    </location>
</feature>
<comment type="caution">
    <text evidence="3">The sequence shown here is derived from an EMBL/GenBank/DDBJ whole genome shotgun (WGS) entry which is preliminary data.</text>
</comment>
<keyword evidence="2" id="KW-1133">Transmembrane helix</keyword>
<organism evidence="3 4">
    <name type="scientific">Myriangium duriaei CBS 260.36</name>
    <dbReference type="NCBI Taxonomy" id="1168546"/>
    <lineage>
        <taxon>Eukaryota</taxon>
        <taxon>Fungi</taxon>
        <taxon>Dikarya</taxon>
        <taxon>Ascomycota</taxon>
        <taxon>Pezizomycotina</taxon>
        <taxon>Dothideomycetes</taxon>
        <taxon>Dothideomycetidae</taxon>
        <taxon>Myriangiales</taxon>
        <taxon>Myriangiaceae</taxon>
        <taxon>Myriangium</taxon>
    </lineage>
</organism>
<dbReference type="PANTHER" id="PTHR35043:SF7">
    <property type="entry name" value="TRANSCRIPTION FACTOR DOMAIN-CONTAINING PROTEIN"/>
    <property type="match status" value="1"/>
</dbReference>
<feature type="region of interest" description="Disordered" evidence="1">
    <location>
        <begin position="142"/>
        <end position="203"/>
    </location>
</feature>
<feature type="transmembrane region" description="Helical" evidence="2">
    <location>
        <begin position="499"/>
        <end position="521"/>
    </location>
</feature>
<evidence type="ECO:0000313" key="3">
    <source>
        <dbReference type="EMBL" id="KAF2152643.1"/>
    </source>
</evidence>
<gene>
    <name evidence="3" type="ORF">K461DRAFT_226034</name>
</gene>
<evidence type="ECO:0000256" key="1">
    <source>
        <dbReference type="SAM" id="MobiDB-lite"/>
    </source>
</evidence>
<dbReference type="OrthoDB" id="9451547at2759"/>
<proteinExistence type="predicted"/>
<keyword evidence="2" id="KW-0812">Transmembrane</keyword>
<sequence>MTNFNVNCTLPVSVVTFVGSPNVRGTLGIIWSCLSIILICTWSVLHLNVPVQATPRNKKERYVRAAARLWTKIFWMSVNVLAPEWSLGKAWSDYRAVSAAEADLNRLRLEDKVPWTRKHTYFTNMGGFTIKFDEVTPCAEDDPAVATADGQGAAQNNLAGEKPPMDSTSYASKDSTSPEYKQVVTAAQENSRPSSAASQDGQGVRAAINGTIDADEEVIEPYIVKKLADLENAPLKRPGRWRESVLPIGQIHTGTNRRNFGLAVDAVNNSYFTWWYNVKALEGDRWILDVNQIIIARRVGILRTLPNVSEDELDDRNQGDLLVKVIALGQILWFMVQLMVRLARRLPTSQLEIMTFAFAVSTTFTYCLLLEKPKNVQCSIEIPASRYANAAEVARIALAAPDPVWFRDSRWISNFSISRSAKTGRNLLASGTFSTFIFGAVHCIAWKFVFPTTVEQILWQISAVVTATWPLIMVCLLLCADASLPTDDTCRPSRFEDALFGTLVLVCLCGSLIFLAARLFILVEIFRSLAFLEPEAYLTSWADGFPHLS</sequence>
<protein>
    <submittedName>
        <fullName evidence="3">Uncharacterized protein</fullName>
    </submittedName>
</protein>
<keyword evidence="2" id="KW-0472">Membrane</keyword>
<feature type="transmembrane region" description="Helical" evidence="2">
    <location>
        <begin position="321"/>
        <end position="339"/>
    </location>
</feature>
<accession>A0A9P4J578</accession>
<evidence type="ECO:0000256" key="2">
    <source>
        <dbReference type="SAM" id="Phobius"/>
    </source>
</evidence>
<feature type="transmembrane region" description="Helical" evidence="2">
    <location>
        <begin position="29"/>
        <end position="49"/>
    </location>
</feature>
<dbReference type="AlphaFoldDB" id="A0A9P4J578"/>
<reference evidence="3" key="1">
    <citation type="journal article" date="2020" name="Stud. Mycol.">
        <title>101 Dothideomycetes genomes: a test case for predicting lifestyles and emergence of pathogens.</title>
        <authorList>
            <person name="Haridas S."/>
            <person name="Albert R."/>
            <person name="Binder M."/>
            <person name="Bloem J."/>
            <person name="Labutti K."/>
            <person name="Salamov A."/>
            <person name="Andreopoulos B."/>
            <person name="Baker S."/>
            <person name="Barry K."/>
            <person name="Bills G."/>
            <person name="Bluhm B."/>
            <person name="Cannon C."/>
            <person name="Castanera R."/>
            <person name="Culley D."/>
            <person name="Daum C."/>
            <person name="Ezra D."/>
            <person name="Gonzalez J."/>
            <person name="Henrissat B."/>
            <person name="Kuo A."/>
            <person name="Liang C."/>
            <person name="Lipzen A."/>
            <person name="Lutzoni F."/>
            <person name="Magnuson J."/>
            <person name="Mondo S."/>
            <person name="Nolan M."/>
            <person name="Ohm R."/>
            <person name="Pangilinan J."/>
            <person name="Park H.-J."/>
            <person name="Ramirez L."/>
            <person name="Alfaro M."/>
            <person name="Sun H."/>
            <person name="Tritt A."/>
            <person name="Yoshinaga Y."/>
            <person name="Zwiers L.-H."/>
            <person name="Turgeon B."/>
            <person name="Goodwin S."/>
            <person name="Spatafora J."/>
            <person name="Crous P."/>
            <person name="Grigoriev I."/>
        </authorList>
    </citation>
    <scope>NUCLEOTIDE SEQUENCE</scope>
    <source>
        <strain evidence="3">CBS 260.36</strain>
    </source>
</reference>
<keyword evidence="4" id="KW-1185">Reference proteome</keyword>
<feature type="transmembrane region" description="Helical" evidence="2">
    <location>
        <begin position="351"/>
        <end position="370"/>
    </location>
</feature>
<evidence type="ECO:0000313" key="4">
    <source>
        <dbReference type="Proteomes" id="UP000799439"/>
    </source>
</evidence>